<dbReference type="AlphaFoldDB" id="X0X8E3"/>
<dbReference type="InterPro" id="IPR054612">
    <property type="entry name" value="Phage_capsid-like_C"/>
</dbReference>
<comment type="subcellular location">
    <subcellularLocation>
        <location evidence="1">Virion</location>
    </subcellularLocation>
</comment>
<reference evidence="4" key="1">
    <citation type="journal article" date="2014" name="Front. Microbiol.">
        <title>High frequency of phylogenetically diverse reductive dehalogenase-homologous genes in deep subseafloor sedimentary metagenomes.</title>
        <authorList>
            <person name="Kawai M."/>
            <person name="Futagami T."/>
            <person name="Toyoda A."/>
            <person name="Takaki Y."/>
            <person name="Nishi S."/>
            <person name="Hori S."/>
            <person name="Arai W."/>
            <person name="Tsubouchi T."/>
            <person name="Morono Y."/>
            <person name="Uchiyama I."/>
            <person name="Ito T."/>
            <person name="Fujiyama A."/>
            <person name="Inagaki F."/>
            <person name="Takami H."/>
        </authorList>
    </citation>
    <scope>NUCLEOTIDE SEQUENCE</scope>
    <source>
        <strain evidence="4">Expedition CK06-06</strain>
    </source>
</reference>
<proteinExistence type="predicted"/>
<keyword evidence="2" id="KW-0946">Virion</keyword>
<name>X0X8E3_9ZZZZ</name>
<dbReference type="EMBL" id="BARS01044138">
    <property type="protein sequence ID" value="GAG32933.1"/>
    <property type="molecule type" value="Genomic_DNA"/>
</dbReference>
<dbReference type="InterPro" id="IPR024455">
    <property type="entry name" value="Phage_capsid"/>
</dbReference>
<comment type="caution">
    <text evidence="4">The sequence shown here is derived from an EMBL/GenBank/DDBJ whole genome shotgun (WGS) entry which is preliminary data.</text>
</comment>
<feature type="non-terminal residue" evidence="4">
    <location>
        <position position="249"/>
    </location>
</feature>
<feature type="non-terminal residue" evidence="4">
    <location>
        <position position="1"/>
    </location>
</feature>
<dbReference type="GO" id="GO:0044423">
    <property type="term" value="C:virion component"/>
    <property type="evidence" value="ECO:0007669"/>
    <property type="project" value="UniProtKB-KW"/>
</dbReference>
<evidence type="ECO:0000313" key="4">
    <source>
        <dbReference type="EMBL" id="GAG32933.1"/>
    </source>
</evidence>
<sequence length="249" mass="27536">KDMQTFSEAQAVWHEKGNEAPGVQGLMQTGIGSEGGFGLVPVVERGIKRRIFDLSPIRQFAAKKSLSQGLQWMGLYETVRADAGWRGELQQVTATGNPEIENLSITLHELNSQPIATQWEVRLGNQLFNVEQFLLDSVSQGQAIVEGDAFWTGDSINKPRGITDYPTSTSDDASRAWGTLQYIPTGAAGGFDATTFGDVFYSVLGQIKRGQRTSARWFMARATMAKVMQMRTSEGSYLWQQTLQQNGFQ</sequence>
<protein>
    <recommendedName>
        <fullName evidence="3">Phage capsid-like C-terminal domain-containing protein</fullName>
    </recommendedName>
</protein>
<organism evidence="4">
    <name type="scientific">marine sediment metagenome</name>
    <dbReference type="NCBI Taxonomy" id="412755"/>
    <lineage>
        <taxon>unclassified sequences</taxon>
        <taxon>metagenomes</taxon>
        <taxon>ecological metagenomes</taxon>
    </lineage>
</organism>
<evidence type="ECO:0000259" key="3">
    <source>
        <dbReference type="Pfam" id="PF05065"/>
    </source>
</evidence>
<feature type="domain" description="Phage capsid-like C-terminal" evidence="3">
    <location>
        <begin position="35"/>
        <end position="246"/>
    </location>
</feature>
<accession>X0X8E3</accession>
<evidence type="ECO:0000256" key="1">
    <source>
        <dbReference type="ARBA" id="ARBA00004328"/>
    </source>
</evidence>
<dbReference type="SUPFAM" id="SSF56563">
    <property type="entry name" value="Major capsid protein gp5"/>
    <property type="match status" value="1"/>
</dbReference>
<evidence type="ECO:0000256" key="2">
    <source>
        <dbReference type="ARBA" id="ARBA00022844"/>
    </source>
</evidence>
<dbReference type="NCBIfam" id="TIGR01554">
    <property type="entry name" value="major_cap_HK97"/>
    <property type="match status" value="1"/>
</dbReference>
<gene>
    <name evidence="4" type="ORF">S01H1_66732</name>
</gene>
<dbReference type="Pfam" id="PF05065">
    <property type="entry name" value="Phage_capsid"/>
    <property type="match status" value="1"/>
</dbReference>